<gene>
    <name evidence="2" type="ORF">BN9_075150</name>
</gene>
<dbReference type="PANTHER" id="PTHR43686:SF1">
    <property type="entry name" value="AMINOTRAN_5 DOMAIN-CONTAINING PROTEIN"/>
    <property type="match status" value="1"/>
</dbReference>
<dbReference type="STRING" id="65357.A0A024GJ75"/>
<dbReference type="InterPro" id="IPR015421">
    <property type="entry name" value="PyrdxlP-dep_Trfase_major"/>
</dbReference>
<dbReference type="PANTHER" id="PTHR43686">
    <property type="entry name" value="SULFURTRANSFERASE-RELATED"/>
    <property type="match status" value="1"/>
</dbReference>
<proteinExistence type="predicted"/>
<dbReference type="EMBL" id="CAIX01000132">
    <property type="protein sequence ID" value="CCI46572.1"/>
    <property type="molecule type" value="Genomic_DNA"/>
</dbReference>
<dbReference type="SUPFAM" id="SSF53383">
    <property type="entry name" value="PLP-dependent transferases"/>
    <property type="match status" value="1"/>
</dbReference>
<dbReference type="InterPro" id="IPR000192">
    <property type="entry name" value="Aminotrans_V_dom"/>
</dbReference>
<evidence type="ECO:0000259" key="1">
    <source>
        <dbReference type="Pfam" id="PF00266"/>
    </source>
</evidence>
<dbReference type="AlphaFoldDB" id="A0A024GJ75"/>
<dbReference type="InParanoid" id="A0A024GJ75"/>
<dbReference type="Pfam" id="PF00266">
    <property type="entry name" value="Aminotran_5"/>
    <property type="match status" value="1"/>
</dbReference>
<dbReference type="InterPro" id="IPR015424">
    <property type="entry name" value="PyrdxlP-dep_Trfase"/>
</dbReference>
<sequence length="154" mass="16821">MVFIGPFAHDSNIFPWRESSADLVHIPHEKTGLVDAFSLRCALQNHTSESLKIRVSSVASNAKGVLADVDLITPFMHKFKALAFWYHATTAPHTAIDMNSVSTCGADVSRDAINFSIHKLVGGPGSPGVFVVKKKLLHRTAEKNGPKTVKYQPQ</sequence>
<evidence type="ECO:0000313" key="2">
    <source>
        <dbReference type="EMBL" id="CCI46572.1"/>
    </source>
</evidence>
<name>A0A024GJ75_9STRA</name>
<evidence type="ECO:0000313" key="3">
    <source>
        <dbReference type="Proteomes" id="UP000053237"/>
    </source>
</evidence>
<comment type="caution">
    <text evidence="2">The sequence shown here is derived from an EMBL/GenBank/DDBJ whole genome shotgun (WGS) entry which is preliminary data.</text>
</comment>
<feature type="domain" description="Aminotransferase class V" evidence="1">
    <location>
        <begin position="7"/>
        <end position="140"/>
    </location>
</feature>
<protein>
    <recommendedName>
        <fullName evidence="1">Aminotransferase class V domain-containing protein</fullName>
    </recommendedName>
</protein>
<keyword evidence="3" id="KW-1185">Reference proteome</keyword>
<accession>A0A024GJ75</accession>
<reference evidence="2 3" key="1">
    <citation type="submission" date="2012-05" db="EMBL/GenBank/DDBJ databases">
        <title>Recombination and specialization in a pathogen metapopulation.</title>
        <authorList>
            <person name="Gardiner A."/>
            <person name="Kemen E."/>
            <person name="Schultz-Larsen T."/>
            <person name="MacLean D."/>
            <person name="Van Oosterhout C."/>
            <person name="Jones J.D.G."/>
        </authorList>
    </citation>
    <scope>NUCLEOTIDE SEQUENCE [LARGE SCALE GENOMIC DNA]</scope>
    <source>
        <strain evidence="2 3">Ac Nc2</strain>
    </source>
</reference>
<dbReference type="Proteomes" id="UP000053237">
    <property type="component" value="Unassembled WGS sequence"/>
</dbReference>
<organism evidence="2 3">
    <name type="scientific">Albugo candida</name>
    <dbReference type="NCBI Taxonomy" id="65357"/>
    <lineage>
        <taxon>Eukaryota</taxon>
        <taxon>Sar</taxon>
        <taxon>Stramenopiles</taxon>
        <taxon>Oomycota</taxon>
        <taxon>Peronosporomycetes</taxon>
        <taxon>Albuginales</taxon>
        <taxon>Albuginaceae</taxon>
        <taxon>Albugo</taxon>
    </lineage>
</organism>
<dbReference type="Gene3D" id="3.40.640.10">
    <property type="entry name" value="Type I PLP-dependent aspartate aminotransferase-like (Major domain)"/>
    <property type="match status" value="1"/>
</dbReference>